<reference evidence="3" key="1">
    <citation type="journal article" date="2013" name="J. Plant Res.">
        <title>Effect of fungi and light on seed germination of three Opuntia species from semiarid lands of central Mexico.</title>
        <authorList>
            <person name="Delgado-Sanchez P."/>
            <person name="Jimenez-Bremont J.F."/>
            <person name="Guerrero-Gonzalez Mde L."/>
            <person name="Flores J."/>
        </authorList>
    </citation>
    <scope>NUCLEOTIDE SEQUENCE</scope>
    <source>
        <tissue evidence="3">Cladode</tissue>
    </source>
</reference>
<sequence length="103" mass="11634">MLLVFAYAQNEKQLIYNGFHRALNLHLDGLANILPSGLLQMTNFSIHKTAHAYYPYPMTFRPNQTFSTTFVFVMYSQVTDHSGHGIVFVISQSVSFQGALSCK</sequence>
<protein>
    <recommendedName>
        <fullName evidence="2">Legume lectin domain-containing protein</fullName>
    </recommendedName>
</protein>
<reference evidence="3" key="2">
    <citation type="submission" date="2020-07" db="EMBL/GenBank/DDBJ databases">
        <authorList>
            <person name="Vera ALvarez R."/>
            <person name="Arias-Moreno D.M."/>
            <person name="Jimenez-Jacinto V."/>
            <person name="Jimenez-Bremont J.F."/>
            <person name="Swaminathan K."/>
            <person name="Moose S.P."/>
            <person name="Guerrero-Gonzalez M.L."/>
            <person name="Marino-Ramirez L."/>
            <person name="Landsman D."/>
            <person name="Rodriguez-Kessler M."/>
            <person name="Delgado-Sanchez P."/>
        </authorList>
    </citation>
    <scope>NUCLEOTIDE SEQUENCE</scope>
    <source>
        <tissue evidence="3">Cladode</tissue>
    </source>
</reference>
<dbReference type="InterPro" id="IPR001220">
    <property type="entry name" value="Legume_lectin_dom"/>
</dbReference>
<evidence type="ECO:0000313" key="3">
    <source>
        <dbReference type="EMBL" id="MBA4673683.1"/>
    </source>
</evidence>
<feature type="domain" description="Legume lectin" evidence="2">
    <location>
        <begin position="13"/>
        <end position="99"/>
    </location>
</feature>
<organism evidence="3">
    <name type="scientific">Opuntia streptacantha</name>
    <name type="common">Prickly pear cactus</name>
    <name type="synonym">Opuntia cardona</name>
    <dbReference type="NCBI Taxonomy" id="393608"/>
    <lineage>
        <taxon>Eukaryota</taxon>
        <taxon>Viridiplantae</taxon>
        <taxon>Streptophyta</taxon>
        <taxon>Embryophyta</taxon>
        <taxon>Tracheophyta</taxon>
        <taxon>Spermatophyta</taxon>
        <taxon>Magnoliopsida</taxon>
        <taxon>eudicotyledons</taxon>
        <taxon>Gunneridae</taxon>
        <taxon>Pentapetalae</taxon>
        <taxon>Caryophyllales</taxon>
        <taxon>Cactineae</taxon>
        <taxon>Cactaceae</taxon>
        <taxon>Opuntioideae</taxon>
        <taxon>Opuntia</taxon>
    </lineage>
</organism>
<evidence type="ECO:0000259" key="2">
    <source>
        <dbReference type="Pfam" id="PF00139"/>
    </source>
</evidence>
<evidence type="ECO:0000256" key="1">
    <source>
        <dbReference type="ARBA" id="ARBA00022734"/>
    </source>
</evidence>
<dbReference type="EMBL" id="GISG01260045">
    <property type="protein sequence ID" value="MBA4673683.1"/>
    <property type="molecule type" value="Transcribed_RNA"/>
</dbReference>
<dbReference type="Gene3D" id="2.60.120.200">
    <property type="match status" value="1"/>
</dbReference>
<keyword evidence="1" id="KW-0430">Lectin</keyword>
<proteinExistence type="predicted"/>
<dbReference type="AlphaFoldDB" id="A0A7C9ESF6"/>
<dbReference type="SUPFAM" id="SSF49899">
    <property type="entry name" value="Concanavalin A-like lectins/glucanases"/>
    <property type="match status" value="1"/>
</dbReference>
<dbReference type="InterPro" id="IPR013320">
    <property type="entry name" value="ConA-like_dom_sf"/>
</dbReference>
<dbReference type="GO" id="GO:0030246">
    <property type="term" value="F:carbohydrate binding"/>
    <property type="evidence" value="ECO:0007669"/>
    <property type="project" value="UniProtKB-KW"/>
</dbReference>
<name>A0A7C9ESF6_OPUST</name>
<accession>A0A7C9ESF6</accession>
<dbReference type="Pfam" id="PF00139">
    <property type="entry name" value="Lectin_legB"/>
    <property type="match status" value="1"/>
</dbReference>